<feature type="compositionally biased region" description="Low complexity" evidence="1">
    <location>
        <begin position="108"/>
        <end position="123"/>
    </location>
</feature>
<accession>A0A8F5MKT1</accession>
<dbReference type="EMBL" id="MZ089804">
    <property type="protein sequence ID" value="QXN75271.1"/>
    <property type="molecule type" value="Genomic_DNA"/>
</dbReference>
<protein>
    <submittedName>
        <fullName evidence="2">DNA pilot protein</fullName>
    </submittedName>
</protein>
<organism evidence="2">
    <name type="scientific">Microvirus mar58</name>
    <dbReference type="NCBI Taxonomy" id="2851194"/>
    <lineage>
        <taxon>Viruses</taxon>
        <taxon>Monodnaviria</taxon>
        <taxon>Sangervirae</taxon>
        <taxon>Phixviricota</taxon>
        <taxon>Malgrandaviricetes</taxon>
        <taxon>Petitvirales</taxon>
        <taxon>Microviridae</taxon>
    </lineage>
</organism>
<name>A0A8F5MKT1_9VIRU</name>
<proteinExistence type="predicted"/>
<feature type="region of interest" description="Disordered" evidence="1">
    <location>
        <begin position="104"/>
        <end position="125"/>
    </location>
</feature>
<evidence type="ECO:0000256" key="1">
    <source>
        <dbReference type="SAM" id="MobiDB-lite"/>
    </source>
</evidence>
<reference evidence="2" key="1">
    <citation type="submission" date="2021-04" db="EMBL/GenBank/DDBJ databases">
        <title>Genomes of microviruses identified in yellow-bellied marmot fecal samples.</title>
        <authorList>
            <person name="Varsani A."/>
            <person name="Kraberger S."/>
            <person name="Chatterjee A."/>
            <person name="Richet C."/>
            <person name="Fontenele R.S."/>
            <person name="Schmidlin K."/>
            <person name="Blumstein D.T."/>
        </authorList>
    </citation>
    <scope>NUCLEOTIDE SEQUENCE</scope>
    <source>
        <strain evidence="2">Mar58</strain>
    </source>
</reference>
<sequence length="412" mass="44658">MMSWQNVLNAVSSTAGAFNPAVGLVTGAAGAIKGLFGGNDSRKQNLALMQQQNAFNRDERIAAQGWQDMQRREQNAFSEYMWNNYQSPDALVRQYTEAGLNPRLAVEGSGSPGVSSGSSGSSPMAQAVAPPYMPYSAPGNYSDVANTLKALADAAKAGFDVRRGQTLLDEELKKLRLGNQAQELMNILSSIDIKYKDAKSSAELHKILVDVGNGILSGQELREKIKSLDINNRMDKNRLDKWFEKYEAELAKLNSETNLNQTASNLNVAETKTEGFKQDNLAASTNLLQLQGVTEQQQQAINAPLVAVANLQYDEIKTNLKTQANIKKAFRESYAVLSQMPGVDLKKAEKELELLNQESTWKDPEKLGGILGSLTGAVISGAITAKIVKGMFKGKTPTPPPPMGGSVSVPYN</sequence>
<evidence type="ECO:0000313" key="2">
    <source>
        <dbReference type="EMBL" id="QXN75271.1"/>
    </source>
</evidence>